<dbReference type="InterPro" id="IPR045358">
    <property type="entry name" value="Ty3_capsid"/>
</dbReference>
<accession>A0A3N4HBN0</accession>
<feature type="region of interest" description="Disordered" evidence="1">
    <location>
        <begin position="175"/>
        <end position="200"/>
    </location>
</feature>
<name>A0A3N4HBN0_ASCIM</name>
<keyword evidence="4" id="KW-1185">Reference proteome</keyword>
<reference evidence="3 4" key="1">
    <citation type="journal article" date="2018" name="Nat. Ecol. Evol.">
        <title>Pezizomycetes genomes reveal the molecular basis of ectomycorrhizal truffle lifestyle.</title>
        <authorList>
            <person name="Murat C."/>
            <person name="Payen T."/>
            <person name="Noel B."/>
            <person name="Kuo A."/>
            <person name="Morin E."/>
            <person name="Chen J."/>
            <person name="Kohler A."/>
            <person name="Krizsan K."/>
            <person name="Balestrini R."/>
            <person name="Da Silva C."/>
            <person name="Montanini B."/>
            <person name="Hainaut M."/>
            <person name="Levati E."/>
            <person name="Barry K.W."/>
            <person name="Belfiori B."/>
            <person name="Cichocki N."/>
            <person name="Clum A."/>
            <person name="Dockter R.B."/>
            <person name="Fauchery L."/>
            <person name="Guy J."/>
            <person name="Iotti M."/>
            <person name="Le Tacon F."/>
            <person name="Lindquist E.A."/>
            <person name="Lipzen A."/>
            <person name="Malagnac F."/>
            <person name="Mello A."/>
            <person name="Molinier V."/>
            <person name="Miyauchi S."/>
            <person name="Poulain J."/>
            <person name="Riccioni C."/>
            <person name="Rubini A."/>
            <person name="Sitrit Y."/>
            <person name="Splivallo R."/>
            <person name="Traeger S."/>
            <person name="Wang M."/>
            <person name="Zifcakova L."/>
            <person name="Wipf D."/>
            <person name="Zambonelli A."/>
            <person name="Paolocci F."/>
            <person name="Nowrousian M."/>
            <person name="Ottonello S."/>
            <person name="Baldrian P."/>
            <person name="Spatafora J.W."/>
            <person name="Henrissat B."/>
            <person name="Nagy L.G."/>
            <person name="Aury J.M."/>
            <person name="Wincker P."/>
            <person name="Grigoriev I.V."/>
            <person name="Bonfante P."/>
            <person name="Martin F.M."/>
        </authorList>
    </citation>
    <scope>NUCLEOTIDE SEQUENCE [LARGE SCALE GENOMIC DNA]</scope>
    <source>
        <strain evidence="3 4">RN42</strain>
    </source>
</reference>
<proteinExistence type="predicted"/>
<evidence type="ECO:0000313" key="4">
    <source>
        <dbReference type="Proteomes" id="UP000275078"/>
    </source>
</evidence>
<protein>
    <recommendedName>
        <fullName evidence="2">Ty3 transposon capsid-like protein domain-containing protein</fullName>
    </recommendedName>
</protein>
<feature type="region of interest" description="Disordered" evidence="1">
    <location>
        <begin position="519"/>
        <end position="539"/>
    </location>
</feature>
<feature type="region of interest" description="Disordered" evidence="1">
    <location>
        <begin position="1"/>
        <end position="78"/>
    </location>
</feature>
<evidence type="ECO:0000259" key="2">
    <source>
        <dbReference type="Pfam" id="PF19259"/>
    </source>
</evidence>
<evidence type="ECO:0000313" key="3">
    <source>
        <dbReference type="EMBL" id="RPA71842.1"/>
    </source>
</evidence>
<evidence type="ECO:0000256" key="1">
    <source>
        <dbReference type="SAM" id="MobiDB-lite"/>
    </source>
</evidence>
<dbReference type="Proteomes" id="UP000275078">
    <property type="component" value="Unassembled WGS sequence"/>
</dbReference>
<dbReference type="EMBL" id="ML119895">
    <property type="protein sequence ID" value="RPA71842.1"/>
    <property type="molecule type" value="Genomic_DNA"/>
</dbReference>
<feature type="compositionally biased region" description="Low complexity" evidence="1">
    <location>
        <begin position="18"/>
        <end position="27"/>
    </location>
</feature>
<organism evidence="3 4">
    <name type="scientific">Ascobolus immersus RN42</name>
    <dbReference type="NCBI Taxonomy" id="1160509"/>
    <lineage>
        <taxon>Eukaryota</taxon>
        <taxon>Fungi</taxon>
        <taxon>Dikarya</taxon>
        <taxon>Ascomycota</taxon>
        <taxon>Pezizomycotina</taxon>
        <taxon>Pezizomycetes</taxon>
        <taxon>Pezizales</taxon>
        <taxon>Ascobolaceae</taxon>
        <taxon>Ascobolus</taxon>
    </lineage>
</organism>
<feature type="domain" description="Ty3 transposon capsid-like protein" evidence="2">
    <location>
        <begin position="254"/>
        <end position="376"/>
    </location>
</feature>
<dbReference type="Pfam" id="PF19259">
    <property type="entry name" value="Ty3_capsid"/>
    <property type="match status" value="1"/>
</dbReference>
<dbReference type="AlphaFoldDB" id="A0A3N4HBN0"/>
<dbReference type="STRING" id="1160509.A0A3N4HBN0"/>
<sequence>MGDTGDSTGFPEAPGGYPPSLTSTPLSAPGMKRVHSAPAKAESETPPRFTPGDPSPSGSSARRREKQPAKPVSDYYDNAPFVLTTSRIPRTPVPRPARARDAEKGLLDTLCASNEALHAALLQDLLHYNEVASSVSSQGINVVDALNTRLDQAREWAQHCKRTIRQLLHQLEAEEAAHTATKSQVPPSPAPLRDDETSDDDVPIRPAGRAQHLPVPTVRIQPAYDPTRSPMTPQYVVMQSPSHPEIGDIPKTLTIPLQANPIPNYNGSGDVESIFNFIRALEHHMRLLSHFTDLQRINYASSYLQGSVSQWAADWHIRRPVGTWQRFIREFKEEWLPSTAKWYLGNKLQTMVLKNAAHIDQFNFDFQSTLELLDYKDMTIIDEGHPYYALYLSKINNPSILLAIQQQAHQYGLKNEPFNLPMVMRYASRLFAAKALQGAAPSITKPVTRAALPARRAQPAIRAIDISDADSQAEDPLADSVELHVAQQRYAPPGYTRRCHLCMALNHLMRECPLKPGLEQLRRTQQSKSNEPAVKKGKD</sequence>
<gene>
    <name evidence="3" type="ORF">BJ508DRAFT_315232</name>
</gene>